<dbReference type="GO" id="GO:0055085">
    <property type="term" value="P:transmembrane transport"/>
    <property type="evidence" value="ECO:0007669"/>
    <property type="project" value="InterPro"/>
</dbReference>
<evidence type="ECO:0000313" key="7">
    <source>
        <dbReference type="EMBL" id="PKB19542.1"/>
    </source>
</evidence>
<organism evidence="7 8">
    <name type="scientific">Novosphingobium kunmingense</name>
    <dbReference type="NCBI Taxonomy" id="1211806"/>
    <lineage>
        <taxon>Bacteria</taxon>
        <taxon>Pseudomonadati</taxon>
        <taxon>Pseudomonadota</taxon>
        <taxon>Alphaproteobacteria</taxon>
        <taxon>Sphingomonadales</taxon>
        <taxon>Sphingomonadaceae</taxon>
        <taxon>Novosphingobium</taxon>
    </lineage>
</organism>
<evidence type="ECO:0000259" key="6">
    <source>
        <dbReference type="PROSITE" id="PS52015"/>
    </source>
</evidence>
<keyword evidence="4" id="KW-0472">Membrane</keyword>
<evidence type="ECO:0000256" key="4">
    <source>
        <dbReference type="ARBA" id="ARBA00023136"/>
    </source>
</evidence>
<keyword evidence="5" id="KW-0732">Signal</keyword>
<dbReference type="Gene3D" id="3.30.1150.10">
    <property type="match status" value="1"/>
</dbReference>
<feature type="domain" description="TonB C-terminal" evidence="6">
    <location>
        <begin position="43"/>
        <end position="137"/>
    </location>
</feature>
<evidence type="ECO:0000256" key="2">
    <source>
        <dbReference type="ARBA" id="ARBA00022692"/>
    </source>
</evidence>
<proteinExistence type="predicted"/>
<comment type="subcellular location">
    <subcellularLocation>
        <location evidence="1">Membrane</location>
        <topology evidence="1">Single-pass membrane protein</topology>
    </subcellularLocation>
</comment>
<dbReference type="SUPFAM" id="SSF74653">
    <property type="entry name" value="TolA/TonB C-terminal domain"/>
    <property type="match status" value="1"/>
</dbReference>
<name>A0A2N0HKT2_9SPHN</name>
<dbReference type="NCBIfam" id="TIGR01352">
    <property type="entry name" value="tonB_Cterm"/>
    <property type="match status" value="1"/>
</dbReference>
<dbReference type="Proteomes" id="UP000232587">
    <property type="component" value="Unassembled WGS sequence"/>
</dbReference>
<keyword evidence="8" id="KW-1185">Reference proteome</keyword>
<evidence type="ECO:0000256" key="1">
    <source>
        <dbReference type="ARBA" id="ARBA00004167"/>
    </source>
</evidence>
<protein>
    <submittedName>
        <fullName evidence="7">TonB family protein</fullName>
    </submittedName>
</protein>
<evidence type="ECO:0000256" key="3">
    <source>
        <dbReference type="ARBA" id="ARBA00022989"/>
    </source>
</evidence>
<dbReference type="PROSITE" id="PS52015">
    <property type="entry name" value="TONB_CTD"/>
    <property type="match status" value="1"/>
</dbReference>
<evidence type="ECO:0000313" key="8">
    <source>
        <dbReference type="Proteomes" id="UP000232587"/>
    </source>
</evidence>
<reference evidence="7 8" key="1">
    <citation type="submission" date="2017-11" db="EMBL/GenBank/DDBJ databases">
        <title>Genomic Encyclopedia of Type Strains, Phase III (KMG-III): the genomes of soil and plant-associated and newly described type strains.</title>
        <authorList>
            <person name="Whitman W."/>
        </authorList>
    </citation>
    <scope>NUCLEOTIDE SEQUENCE [LARGE SCALE GENOMIC DNA]</scope>
    <source>
        <strain evidence="7 8">CGMCC 1.12274</strain>
    </source>
</reference>
<keyword evidence="3" id="KW-1133">Transmembrane helix</keyword>
<sequence length="170" mass="18044">MKLALTAALAASLALSAFTPTAALADDPIVVSSHQAAVTNFADSLARDVSAGLNGALRSHSSSTREVTGLTAVTFNIDSQGQVSNVAMAERSGNSLLDSVARRVIKRLDIDPATLPPSVSRVRAYMIVATDQDSHDSLARKARDIEVERLMASRESRTELVLTLTPRTRS</sequence>
<feature type="chain" id="PRO_5014677238" evidence="5">
    <location>
        <begin position="26"/>
        <end position="170"/>
    </location>
</feature>
<dbReference type="InterPro" id="IPR006260">
    <property type="entry name" value="TonB/TolA_C"/>
</dbReference>
<dbReference type="InterPro" id="IPR037682">
    <property type="entry name" value="TonB_C"/>
</dbReference>
<dbReference type="RefSeq" id="WP_100866999.1">
    <property type="nucleotide sequence ID" value="NZ_PHUF01000003.1"/>
</dbReference>
<dbReference type="Pfam" id="PF03544">
    <property type="entry name" value="TonB_C"/>
    <property type="match status" value="1"/>
</dbReference>
<dbReference type="EMBL" id="PHUF01000003">
    <property type="protein sequence ID" value="PKB19542.1"/>
    <property type="molecule type" value="Genomic_DNA"/>
</dbReference>
<accession>A0A2N0HKT2</accession>
<keyword evidence="2" id="KW-0812">Transmembrane</keyword>
<gene>
    <name evidence="7" type="ORF">B0I00_1778</name>
</gene>
<comment type="caution">
    <text evidence="7">The sequence shown here is derived from an EMBL/GenBank/DDBJ whole genome shotgun (WGS) entry which is preliminary data.</text>
</comment>
<dbReference type="AlphaFoldDB" id="A0A2N0HKT2"/>
<feature type="signal peptide" evidence="5">
    <location>
        <begin position="1"/>
        <end position="25"/>
    </location>
</feature>
<evidence type="ECO:0000256" key="5">
    <source>
        <dbReference type="SAM" id="SignalP"/>
    </source>
</evidence>
<dbReference type="GO" id="GO:0016020">
    <property type="term" value="C:membrane"/>
    <property type="evidence" value="ECO:0007669"/>
    <property type="project" value="UniProtKB-SubCell"/>
</dbReference>